<gene>
    <name evidence="5" type="ORF">X474_09000</name>
</gene>
<organism evidence="5 6">
    <name type="scientific">Dethiosulfatarculus sandiegensis</name>
    <dbReference type="NCBI Taxonomy" id="1429043"/>
    <lineage>
        <taxon>Bacteria</taxon>
        <taxon>Pseudomonadati</taxon>
        <taxon>Thermodesulfobacteriota</taxon>
        <taxon>Desulfarculia</taxon>
        <taxon>Desulfarculales</taxon>
        <taxon>Desulfarculaceae</taxon>
        <taxon>Dethiosulfatarculus</taxon>
    </lineage>
</organism>
<reference evidence="5 6" key="1">
    <citation type="submission" date="2013-11" db="EMBL/GenBank/DDBJ databases">
        <title>Metagenomic analysis of a methanogenic consortium involved in long chain n-alkane degradation.</title>
        <authorList>
            <person name="Davidova I.A."/>
            <person name="Callaghan A.V."/>
            <person name="Wawrik B."/>
            <person name="Pruitt S."/>
            <person name="Marks C."/>
            <person name="Duncan K.E."/>
            <person name="Suflita J.M."/>
        </authorList>
    </citation>
    <scope>NUCLEOTIDE SEQUENCE [LARGE SCALE GENOMIC DNA]</scope>
    <source>
        <strain evidence="5 6">SPR</strain>
    </source>
</reference>
<evidence type="ECO:0000313" key="6">
    <source>
        <dbReference type="Proteomes" id="UP000032233"/>
    </source>
</evidence>
<protein>
    <submittedName>
        <fullName evidence="5">AMP-binding protein</fullName>
    </submittedName>
</protein>
<dbReference type="STRING" id="1429043.X474_09000"/>
<dbReference type="InterPro" id="IPR025110">
    <property type="entry name" value="AMP-bd_C"/>
</dbReference>
<evidence type="ECO:0000256" key="2">
    <source>
        <dbReference type="ARBA" id="ARBA00022598"/>
    </source>
</evidence>
<dbReference type="InterPro" id="IPR045851">
    <property type="entry name" value="AMP-bd_C_sf"/>
</dbReference>
<dbReference type="GO" id="GO:0031956">
    <property type="term" value="F:medium-chain fatty acid-CoA ligase activity"/>
    <property type="evidence" value="ECO:0007669"/>
    <property type="project" value="TreeGrafter"/>
</dbReference>
<feature type="domain" description="AMP-binding enzyme C-terminal" evidence="4">
    <location>
        <begin position="459"/>
        <end position="534"/>
    </location>
</feature>
<proteinExistence type="inferred from homology"/>
<dbReference type="PANTHER" id="PTHR43201">
    <property type="entry name" value="ACYL-COA SYNTHETASE"/>
    <property type="match status" value="1"/>
</dbReference>
<evidence type="ECO:0000259" key="4">
    <source>
        <dbReference type="Pfam" id="PF13193"/>
    </source>
</evidence>
<dbReference type="Pfam" id="PF00501">
    <property type="entry name" value="AMP-binding"/>
    <property type="match status" value="1"/>
</dbReference>
<dbReference type="Gene3D" id="3.40.50.12780">
    <property type="entry name" value="N-terminal domain of ligase-like"/>
    <property type="match status" value="1"/>
</dbReference>
<dbReference type="EMBL" id="AZAC01000011">
    <property type="protein sequence ID" value="KIX14156.1"/>
    <property type="molecule type" value="Genomic_DNA"/>
</dbReference>
<dbReference type="FunFam" id="3.30.300.30:FF:000008">
    <property type="entry name" value="2,3-dihydroxybenzoate-AMP ligase"/>
    <property type="match status" value="1"/>
</dbReference>
<comment type="caution">
    <text evidence="5">The sequence shown here is derived from an EMBL/GenBank/DDBJ whole genome shotgun (WGS) entry which is preliminary data.</text>
</comment>
<dbReference type="CDD" id="cd05917">
    <property type="entry name" value="FACL_like_2"/>
    <property type="match status" value="1"/>
</dbReference>
<dbReference type="RefSeq" id="WP_044348021.1">
    <property type="nucleotide sequence ID" value="NZ_AZAC01000011.1"/>
</dbReference>
<dbReference type="PANTHER" id="PTHR43201:SF5">
    <property type="entry name" value="MEDIUM-CHAIN ACYL-COA LIGASE ACSF2, MITOCHONDRIAL"/>
    <property type="match status" value="1"/>
</dbReference>
<dbReference type="InterPro" id="IPR042099">
    <property type="entry name" value="ANL_N_sf"/>
</dbReference>
<dbReference type="PROSITE" id="PS00455">
    <property type="entry name" value="AMP_BINDING"/>
    <property type="match status" value="1"/>
</dbReference>
<name>A0A0D2JES5_9BACT</name>
<dbReference type="AlphaFoldDB" id="A0A0D2JES5"/>
<evidence type="ECO:0000259" key="3">
    <source>
        <dbReference type="Pfam" id="PF00501"/>
    </source>
</evidence>
<feature type="domain" description="AMP-dependent synthetase/ligase" evidence="3">
    <location>
        <begin position="19"/>
        <end position="408"/>
    </location>
</feature>
<sequence length="551" mass="62719">MDQSRIEIPNRITLGEILDRAVGKNPDGDAMVYLDRDFRLTYREFKDSVDKLAKGLMALGVEPGQKVAIWATNVPYWVTLMFATAKIGAILVTVNTHYRSAELEYLLQQSETENLFLVDTYRDCDFLDTVYELVPELRTQERGHLNSKRFPHLKRVCFLDQAKHRGMFALPEIMDISRMVSEEEYQARQKQVTPDQVVNMQYTSGTTGFPKGVMLTHTGIGNNGFWIGENQRLTPQDRICLPVPLFHCFGCVLGVMAAITHASTLVILEEFEPVQVMASVEHENCTALYGVPTMFIAILQHRLFDKFNMQHLRTGIMAGSPCPVKTMNEVMEKMNMTEITICYGLTENSPVLTQTQPTDNIKRRTETVGKIMPGQEMKLMDPDTLEPVPEGEQGEIWCRGYSVMKGYYNKPRETQAVLTKDGWLRTGDMGAIDKHGYLSITGRCKDMIIRGGENIYPREIEEYLHRWEGVKDVQVVGVPSKKYGEEIGAFIQLEKGAAYTAEDIRDRCRGQISRFKIPKYVTFVEEYPLTASGKVQKYKLRDISAELWPDA</sequence>
<dbReference type="FunFam" id="3.40.50.12780:FF:000003">
    <property type="entry name" value="Long-chain-fatty-acid--CoA ligase FadD"/>
    <property type="match status" value="1"/>
</dbReference>
<dbReference type="GO" id="GO:0006631">
    <property type="term" value="P:fatty acid metabolic process"/>
    <property type="evidence" value="ECO:0007669"/>
    <property type="project" value="TreeGrafter"/>
</dbReference>
<evidence type="ECO:0000313" key="5">
    <source>
        <dbReference type="EMBL" id="KIX14156.1"/>
    </source>
</evidence>
<keyword evidence="2" id="KW-0436">Ligase</keyword>
<comment type="similarity">
    <text evidence="1">Belongs to the ATP-dependent AMP-binding enzyme family.</text>
</comment>
<evidence type="ECO:0000256" key="1">
    <source>
        <dbReference type="ARBA" id="ARBA00006432"/>
    </source>
</evidence>
<dbReference type="Pfam" id="PF13193">
    <property type="entry name" value="AMP-binding_C"/>
    <property type="match status" value="1"/>
</dbReference>
<dbReference type="Proteomes" id="UP000032233">
    <property type="component" value="Unassembled WGS sequence"/>
</dbReference>
<accession>A0A0D2JES5</accession>
<dbReference type="SUPFAM" id="SSF56801">
    <property type="entry name" value="Acetyl-CoA synthetase-like"/>
    <property type="match status" value="1"/>
</dbReference>
<dbReference type="Gene3D" id="3.30.300.30">
    <property type="match status" value="1"/>
</dbReference>
<dbReference type="InParanoid" id="A0A0D2JES5"/>
<dbReference type="OrthoDB" id="9801302at2"/>
<dbReference type="PATRIC" id="fig|1429043.3.peg.1904"/>
<keyword evidence="6" id="KW-1185">Reference proteome</keyword>
<dbReference type="InterPro" id="IPR020845">
    <property type="entry name" value="AMP-binding_CS"/>
</dbReference>
<dbReference type="InterPro" id="IPR000873">
    <property type="entry name" value="AMP-dep_synth/lig_dom"/>
</dbReference>